<dbReference type="SUPFAM" id="SSF88659">
    <property type="entry name" value="Sigma3 and sigma4 domains of RNA polymerase sigma factors"/>
    <property type="match status" value="1"/>
</dbReference>
<dbReference type="InterPro" id="IPR013324">
    <property type="entry name" value="RNA_pol_sigma_r3/r4-like"/>
</dbReference>
<dbReference type="GO" id="GO:0003677">
    <property type="term" value="F:DNA binding"/>
    <property type="evidence" value="ECO:0007669"/>
    <property type="project" value="InterPro"/>
</dbReference>
<dbReference type="InterPro" id="IPR014284">
    <property type="entry name" value="RNA_pol_sigma-70_dom"/>
</dbReference>
<dbReference type="InterPro" id="IPR013325">
    <property type="entry name" value="RNA_pol_sigma_r2"/>
</dbReference>
<dbReference type="InterPro" id="IPR013249">
    <property type="entry name" value="RNA_pol_sigma70_r4_t2"/>
</dbReference>
<evidence type="ECO:0000313" key="8">
    <source>
        <dbReference type="EMBL" id="WKN34812.1"/>
    </source>
</evidence>
<feature type="region of interest" description="Disordered" evidence="5">
    <location>
        <begin position="1"/>
        <end position="24"/>
    </location>
</feature>
<sequence length="207" mass="24409">MFLESKISTSTCSNTERSGTDADHKEKLSDQSLWALFKQGDELAFISIYNDYANMLYSYGCQFSSDKEIVKDCLQDFFLYLRKNREGFGNTTSIKLYLLKAFRRRVIDYLKKESRERHIHENFAFSEFSVQLSSESIYIHRQIEAEKLAKLNKALESLTSSEREAIYYFYYQGLSYAQIAEIFNFTHVSSARRLMYRGLSHLREFLQ</sequence>
<name>A0AA49JIF6_9BACT</name>
<evidence type="ECO:0000259" key="7">
    <source>
        <dbReference type="Pfam" id="PF08281"/>
    </source>
</evidence>
<reference evidence="8" key="2">
    <citation type="journal article" date="2024" name="Antonie Van Leeuwenhoek">
        <title>Roseihalotalea indica gen. nov., sp. nov., a halophilic Bacteroidetes from mesopelagic Southwest Indian Ocean with higher carbohydrate metabolic potential.</title>
        <authorList>
            <person name="Chen B."/>
            <person name="Zhang M."/>
            <person name="Lin D."/>
            <person name="Ye J."/>
            <person name="Tang K."/>
        </authorList>
    </citation>
    <scope>NUCLEOTIDE SEQUENCE</scope>
    <source>
        <strain evidence="8">TK19036</strain>
    </source>
</reference>
<dbReference type="Gene3D" id="1.10.1740.10">
    <property type="match status" value="1"/>
</dbReference>
<dbReference type="PANTHER" id="PTHR43133">
    <property type="entry name" value="RNA POLYMERASE ECF-TYPE SIGMA FACTO"/>
    <property type="match status" value="1"/>
</dbReference>
<dbReference type="AlphaFoldDB" id="A0AA49JIF6"/>
<accession>A0AA49JIF6</accession>
<evidence type="ECO:0000259" key="6">
    <source>
        <dbReference type="Pfam" id="PF04542"/>
    </source>
</evidence>
<dbReference type="InterPro" id="IPR036388">
    <property type="entry name" value="WH-like_DNA-bd_sf"/>
</dbReference>
<evidence type="ECO:0000256" key="1">
    <source>
        <dbReference type="ARBA" id="ARBA00010641"/>
    </source>
</evidence>
<evidence type="ECO:0000256" key="3">
    <source>
        <dbReference type="ARBA" id="ARBA00023082"/>
    </source>
</evidence>
<evidence type="ECO:0000256" key="4">
    <source>
        <dbReference type="ARBA" id="ARBA00023163"/>
    </source>
</evidence>
<dbReference type="GO" id="GO:0006352">
    <property type="term" value="P:DNA-templated transcription initiation"/>
    <property type="evidence" value="ECO:0007669"/>
    <property type="project" value="InterPro"/>
</dbReference>
<evidence type="ECO:0000256" key="2">
    <source>
        <dbReference type="ARBA" id="ARBA00023015"/>
    </source>
</evidence>
<dbReference type="CDD" id="cd06171">
    <property type="entry name" value="Sigma70_r4"/>
    <property type="match status" value="1"/>
</dbReference>
<evidence type="ECO:0000256" key="5">
    <source>
        <dbReference type="SAM" id="MobiDB-lite"/>
    </source>
</evidence>
<dbReference type="EMBL" id="CP120682">
    <property type="protein sequence ID" value="WKN34812.1"/>
    <property type="molecule type" value="Genomic_DNA"/>
</dbReference>
<protein>
    <submittedName>
        <fullName evidence="8">Sigma-70 family RNA polymerase sigma factor</fullName>
    </submittedName>
</protein>
<feature type="domain" description="RNA polymerase sigma-70 region 2" evidence="6">
    <location>
        <begin position="48"/>
        <end position="115"/>
    </location>
</feature>
<feature type="compositionally biased region" description="Polar residues" evidence="5">
    <location>
        <begin position="1"/>
        <end position="17"/>
    </location>
</feature>
<dbReference type="PANTHER" id="PTHR43133:SF46">
    <property type="entry name" value="RNA POLYMERASE SIGMA-70 FACTOR ECF SUBFAMILY"/>
    <property type="match status" value="1"/>
</dbReference>
<comment type="similarity">
    <text evidence="1">Belongs to the sigma-70 factor family. ECF subfamily.</text>
</comment>
<dbReference type="Pfam" id="PF08281">
    <property type="entry name" value="Sigma70_r4_2"/>
    <property type="match status" value="1"/>
</dbReference>
<organism evidence="8">
    <name type="scientific">Roseihalotalea indica</name>
    <dbReference type="NCBI Taxonomy" id="2867963"/>
    <lineage>
        <taxon>Bacteria</taxon>
        <taxon>Pseudomonadati</taxon>
        <taxon>Bacteroidota</taxon>
        <taxon>Cytophagia</taxon>
        <taxon>Cytophagales</taxon>
        <taxon>Catalimonadaceae</taxon>
        <taxon>Roseihalotalea</taxon>
    </lineage>
</organism>
<proteinExistence type="inferred from homology"/>
<reference evidence="8" key="1">
    <citation type="journal article" date="2023" name="Comput. Struct. Biotechnol. J.">
        <title>Discovery of a novel marine Bacteroidetes with a rich repertoire of carbohydrate-active enzymes.</title>
        <authorList>
            <person name="Chen B."/>
            <person name="Liu G."/>
            <person name="Chen Q."/>
            <person name="Wang H."/>
            <person name="Liu L."/>
            <person name="Tang K."/>
        </authorList>
    </citation>
    <scope>NUCLEOTIDE SEQUENCE</scope>
    <source>
        <strain evidence="8">TK19036</strain>
    </source>
</reference>
<feature type="domain" description="RNA polymerase sigma factor 70 region 4 type 2" evidence="7">
    <location>
        <begin position="150"/>
        <end position="202"/>
    </location>
</feature>
<dbReference type="Pfam" id="PF04542">
    <property type="entry name" value="Sigma70_r2"/>
    <property type="match status" value="1"/>
</dbReference>
<keyword evidence="4" id="KW-0804">Transcription</keyword>
<dbReference type="Gene3D" id="1.10.10.10">
    <property type="entry name" value="Winged helix-like DNA-binding domain superfamily/Winged helix DNA-binding domain"/>
    <property type="match status" value="1"/>
</dbReference>
<dbReference type="NCBIfam" id="TIGR02937">
    <property type="entry name" value="sigma70-ECF"/>
    <property type="match status" value="1"/>
</dbReference>
<gene>
    <name evidence="8" type="ORF">K4G66_20780</name>
</gene>
<dbReference type="InterPro" id="IPR039425">
    <property type="entry name" value="RNA_pol_sigma-70-like"/>
</dbReference>
<dbReference type="GO" id="GO:0016987">
    <property type="term" value="F:sigma factor activity"/>
    <property type="evidence" value="ECO:0007669"/>
    <property type="project" value="UniProtKB-KW"/>
</dbReference>
<keyword evidence="2" id="KW-0805">Transcription regulation</keyword>
<dbReference type="InterPro" id="IPR007627">
    <property type="entry name" value="RNA_pol_sigma70_r2"/>
</dbReference>
<dbReference type="SUPFAM" id="SSF88946">
    <property type="entry name" value="Sigma2 domain of RNA polymerase sigma factors"/>
    <property type="match status" value="1"/>
</dbReference>
<keyword evidence="3" id="KW-0731">Sigma factor</keyword>